<keyword evidence="1" id="KW-0378">Hydrolase</keyword>
<reference evidence="5 6" key="1">
    <citation type="submission" date="2018-09" db="EMBL/GenBank/DDBJ databases">
        <authorList>
            <person name="Wang F."/>
        </authorList>
    </citation>
    <scope>NUCLEOTIDE SEQUENCE [LARGE SCALE GENOMIC DNA]</scope>
    <source>
        <strain evidence="5 6">PLHSC7-2</strain>
    </source>
</reference>
<dbReference type="SUPFAM" id="SSF53474">
    <property type="entry name" value="alpha/beta-Hydrolases"/>
    <property type="match status" value="1"/>
</dbReference>
<comment type="caution">
    <text evidence="5">The sequence shown here is derived from an EMBL/GenBank/DDBJ whole genome shotgun (WGS) entry which is preliminary data.</text>
</comment>
<dbReference type="GO" id="GO:0006508">
    <property type="term" value="P:proteolysis"/>
    <property type="evidence" value="ECO:0007669"/>
    <property type="project" value="InterPro"/>
</dbReference>
<dbReference type="Gene3D" id="3.40.50.1820">
    <property type="entry name" value="alpha/beta hydrolase"/>
    <property type="match status" value="1"/>
</dbReference>
<dbReference type="InterPro" id="IPR029058">
    <property type="entry name" value="AB_hydrolase_fold"/>
</dbReference>
<gene>
    <name evidence="5" type="ORF">D1Z90_10560</name>
</gene>
<dbReference type="Gene3D" id="3.30.70.970">
    <property type="entry name" value="RraB-like"/>
    <property type="match status" value="1"/>
</dbReference>
<dbReference type="InterPro" id="IPR050261">
    <property type="entry name" value="FrsA_esterase"/>
</dbReference>
<evidence type="ECO:0000259" key="4">
    <source>
        <dbReference type="Pfam" id="PF06877"/>
    </source>
</evidence>
<dbReference type="PANTHER" id="PTHR22946">
    <property type="entry name" value="DIENELACTONE HYDROLASE DOMAIN-CONTAINING PROTEIN-RELATED"/>
    <property type="match status" value="1"/>
</dbReference>
<proteinExistence type="predicted"/>
<dbReference type="PANTHER" id="PTHR22946:SF9">
    <property type="entry name" value="POLYKETIDE TRANSFERASE AF380"/>
    <property type="match status" value="1"/>
</dbReference>
<dbReference type="GO" id="GO:0052689">
    <property type="term" value="F:carboxylic ester hydrolase activity"/>
    <property type="evidence" value="ECO:0007669"/>
    <property type="project" value="UniProtKB-ARBA"/>
</dbReference>
<dbReference type="AlphaFoldDB" id="A0A418YEM7"/>
<dbReference type="GO" id="GO:0008236">
    <property type="term" value="F:serine-type peptidase activity"/>
    <property type="evidence" value="ECO:0007669"/>
    <property type="project" value="InterPro"/>
</dbReference>
<evidence type="ECO:0000313" key="5">
    <source>
        <dbReference type="EMBL" id="RJG47568.1"/>
    </source>
</evidence>
<dbReference type="SUPFAM" id="SSF89946">
    <property type="entry name" value="Hypothetical protein VC0424"/>
    <property type="match status" value="1"/>
</dbReference>
<dbReference type="Proteomes" id="UP000283255">
    <property type="component" value="Unassembled WGS sequence"/>
</dbReference>
<feature type="domain" description="Peptidase S9 prolyl oligopeptidase catalytic" evidence="3">
    <location>
        <begin position="144"/>
        <end position="211"/>
    </location>
</feature>
<dbReference type="EMBL" id="QZCH01000012">
    <property type="protein sequence ID" value="RJG47568.1"/>
    <property type="molecule type" value="Genomic_DNA"/>
</dbReference>
<dbReference type="Pfam" id="PF00326">
    <property type="entry name" value="Peptidase_S9"/>
    <property type="match status" value="1"/>
</dbReference>
<dbReference type="InterPro" id="IPR036701">
    <property type="entry name" value="RraB-like_sf"/>
</dbReference>
<feature type="domain" description="Regulator of ribonuclease activity B" evidence="4">
    <location>
        <begin position="319"/>
        <end position="415"/>
    </location>
</feature>
<evidence type="ECO:0000256" key="1">
    <source>
        <dbReference type="ARBA" id="ARBA00022801"/>
    </source>
</evidence>
<organism evidence="5 6">
    <name type="scientific">Motilimonas pumila</name>
    <dbReference type="NCBI Taxonomy" id="2303987"/>
    <lineage>
        <taxon>Bacteria</taxon>
        <taxon>Pseudomonadati</taxon>
        <taxon>Pseudomonadota</taxon>
        <taxon>Gammaproteobacteria</taxon>
        <taxon>Alteromonadales</taxon>
        <taxon>Alteromonadales genera incertae sedis</taxon>
        <taxon>Motilimonas</taxon>
    </lineage>
</organism>
<feature type="signal peptide" evidence="2">
    <location>
        <begin position="1"/>
        <end position="23"/>
    </location>
</feature>
<name>A0A418YEM7_9GAMM</name>
<reference evidence="5 6" key="2">
    <citation type="submission" date="2019-01" db="EMBL/GenBank/DDBJ databases">
        <title>Motilimonas pumilus sp. nov., isolated from the gut of sea cucumber (Apostichopus japonicus).</title>
        <authorList>
            <person name="Wang F.-Q."/>
            <person name="Ren L.-H."/>
            <person name="Lin Y.-W."/>
            <person name="Sun G.-H."/>
            <person name="Du Z.-J."/>
            <person name="Zhao J.-X."/>
            <person name="Liu X.-J."/>
            <person name="Liu L.-J."/>
        </authorList>
    </citation>
    <scope>NUCLEOTIDE SEQUENCE [LARGE SCALE GENOMIC DNA]</scope>
    <source>
        <strain evidence="5 6">PLHSC7-2</strain>
    </source>
</reference>
<keyword evidence="2" id="KW-0732">Signal</keyword>
<evidence type="ECO:0000256" key="2">
    <source>
        <dbReference type="SAM" id="SignalP"/>
    </source>
</evidence>
<dbReference type="Pfam" id="PF06877">
    <property type="entry name" value="RraB"/>
    <property type="match status" value="1"/>
</dbReference>
<dbReference type="InterPro" id="IPR009671">
    <property type="entry name" value="RraB_dom"/>
</dbReference>
<dbReference type="InterPro" id="IPR001375">
    <property type="entry name" value="Peptidase_S9_cat"/>
</dbReference>
<sequence length="420" mass="46434">MESKMRHPLIAITLAFITASAWADNLLSERAGFTTVLTEQQKITEAMPHPPAEIFKVVQYDSEIGPMSAYLSQHQLAENEKRPAIIWLTGGFPTSSPGEYLWTEIDVDNEQSARVYRNYGIVMMHPTLRGGTKGNPGVVEQFYGEVNDVISAAKYLKSLDYIDPNRIYLGGHSTGGTLALLVAQATDMFAGVIALGPSSDHYGKKRANFEWQDKEIYLRSPRNFMSYINTPTYIVEGEQGRAANIKDFEQQLAAKPNDKVTTALIKGADHFNLIHSINTLFANAIVSSKSGALSIDVNKQLIPAYLTYVKKVQETTDLRILANLRSQGVVLDGKQAVESYYYARSQKPLNVIAQQAKAQGMSASAITEKTAKDGSVFYMASMSKSIDISSLAEVFAASKAFKTLADEQELYYDYWTLASQ</sequence>
<protein>
    <submittedName>
        <fullName evidence="5">DUF2974 domain-containing protein</fullName>
    </submittedName>
</protein>
<feature type="chain" id="PRO_5019050565" evidence="2">
    <location>
        <begin position="24"/>
        <end position="420"/>
    </location>
</feature>
<keyword evidence="6" id="KW-1185">Reference proteome</keyword>
<evidence type="ECO:0000313" key="6">
    <source>
        <dbReference type="Proteomes" id="UP000283255"/>
    </source>
</evidence>
<evidence type="ECO:0000259" key="3">
    <source>
        <dbReference type="Pfam" id="PF00326"/>
    </source>
</evidence>
<accession>A0A418YEM7</accession>